<dbReference type="CDD" id="cd11714">
    <property type="entry name" value="GINS_A_archaea"/>
    <property type="match status" value="1"/>
</dbReference>
<evidence type="ECO:0000313" key="3">
    <source>
        <dbReference type="Proteomes" id="UP000005095"/>
    </source>
</evidence>
<protein>
    <recommendedName>
        <fullName evidence="4">GINS subunit domain-containing protein</fullName>
    </recommendedName>
</protein>
<name>J0S1Z3_9EURY</name>
<dbReference type="STRING" id="28892.Metli_1942"/>
<sequence length="229" mass="25193">MDLDDLRIIVWNERESGKLSEVPAELFATGRASLKEIQNEIHAIGDPFSENGAVLQDRYHSIKETLSTIVKLRLKKILKLAEAQIEGGYLDRDEMKTMLPQERAMFDAVRQEIALCRDQMLEGAAGASAPAEKAKEPGPFSEREGEDEAFVSFVEEVFKEEEEKRAAAAPVQTTPGDVSLVLVNEGIPPFMGLDGRTYALEAGDLVTLPKGNAGVLGERNIALNIRLIK</sequence>
<accession>J0S1Z3</accession>
<keyword evidence="3" id="KW-1185">Reference proteome</keyword>
<dbReference type="OrthoDB" id="157576at2157"/>
<evidence type="ECO:0000313" key="2">
    <source>
        <dbReference type="EMBL" id="EJG07886.1"/>
    </source>
</evidence>
<dbReference type="AlphaFoldDB" id="J0S1Z3"/>
<gene>
    <name evidence="2" type="ORF">Metli_1942</name>
</gene>
<feature type="region of interest" description="Disordered" evidence="1">
    <location>
        <begin position="126"/>
        <end position="145"/>
    </location>
</feature>
<evidence type="ECO:0000256" key="1">
    <source>
        <dbReference type="SAM" id="MobiDB-lite"/>
    </source>
</evidence>
<proteinExistence type="predicted"/>
<dbReference type="RefSeq" id="WP_004039904.1">
    <property type="nucleotide sequence ID" value="NZ_CM001555.1"/>
</dbReference>
<dbReference type="HOGENOM" id="CLU_104918_0_0_2"/>
<dbReference type="EMBL" id="CM001555">
    <property type="protein sequence ID" value="EJG07886.1"/>
    <property type="molecule type" value="Genomic_DNA"/>
</dbReference>
<organism evidence="2 3">
    <name type="scientific">Methanofollis liminatans DSM 4140</name>
    <dbReference type="NCBI Taxonomy" id="28892"/>
    <lineage>
        <taxon>Archaea</taxon>
        <taxon>Methanobacteriati</taxon>
        <taxon>Methanobacteriota</taxon>
        <taxon>Stenosarchaea group</taxon>
        <taxon>Methanomicrobia</taxon>
        <taxon>Methanomicrobiales</taxon>
        <taxon>Methanomicrobiaceae</taxon>
        <taxon>Methanofollis</taxon>
    </lineage>
</organism>
<reference evidence="2 3" key="1">
    <citation type="submission" date="2011-08" db="EMBL/GenBank/DDBJ databases">
        <title>The complete genome of Methanofollis liminatans DSM 4140.</title>
        <authorList>
            <consortium name="US DOE Joint Genome Institute (JGI-PGF)"/>
            <person name="Lucas S."/>
            <person name="Han J."/>
            <person name="Lapidus A."/>
            <person name="Bruce D."/>
            <person name="Goodwin L."/>
            <person name="Pitluck S."/>
            <person name="Peters L."/>
            <person name="Kyrpides N."/>
            <person name="Mavromatis K."/>
            <person name="Ivanova N."/>
            <person name="Mikhailova N."/>
            <person name="Lu M."/>
            <person name="Detter J.C."/>
            <person name="Tapia R."/>
            <person name="Han C."/>
            <person name="Land M."/>
            <person name="Hauser L."/>
            <person name="Markowitz V."/>
            <person name="Cheng J.-F."/>
            <person name="Hugenholtz P."/>
            <person name="Woyke T."/>
            <person name="Wu D."/>
            <person name="Spring S."/>
            <person name="Schuler E."/>
            <person name="Brambilla E."/>
            <person name="Klenk H.-P."/>
            <person name="Eisen J.A."/>
        </authorList>
    </citation>
    <scope>NUCLEOTIDE SEQUENCE [LARGE SCALE GENOMIC DNA]</scope>
    <source>
        <strain evidence="2 3">DSM 4140</strain>
    </source>
</reference>
<evidence type="ECO:0008006" key="4">
    <source>
        <dbReference type="Google" id="ProtNLM"/>
    </source>
</evidence>
<dbReference type="Proteomes" id="UP000005095">
    <property type="component" value="Chromosome"/>
</dbReference>
<dbReference type="Gene3D" id="3.40.5.50">
    <property type="match status" value="1"/>
</dbReference>